<organism evidence="3 4">
    <name type="scientific">Clavelina lepadiformis</name>
    <name type="common">Light-bulb sea squirt</name>
    <name type="synonym">Ascidia lepadiformis</name>
    <dbReference type="NCBI Taxonomy" id="159417"/>
    <lineage>
        <taxon>Eukaryota</taxon>
        <taxon>Metazoa</taxon>
        <taxon>Chordata</taxon>
        <taxon>Tunicata</taxon>
        <taxon>Ascidiacea</taxon>
        <taxon>Aplousobranchia</taxon>
        <taxon>Clavelinidae</taxon>
        <taxon>Clavelina</taxon>
    </lineage>
</organism>
<sequence>MKKLAARLLVILALLNFAFAAVNEIEQAGEKAGLKPKVIKRTVLTEDDKKYALDLQNEARSIVSPTSNNMLKLYWDEELSKTAETYSRECIYAHSHGMTTSIFKRLGENIYAKTPEGTPREVIKAAVRHWDYEKFNYTFATNECTDICGHYTELVWDDNYAVGCGVSTCANIVVGDETWPVGQLVICHYGPGGNVNNRQPYRRGTSCTVCPRKYWCENKLCSESSRVAFCTCDDECSWTMPMIAKIGIAGVSWKATPHSHICA</sequence>
<dbReference type="Pfam" id="PF00188">
    <property type="entry name" value="CAP"/>
    <property type="match status" value="1"/>
</dbReference>
<keyword evidence="1" id="KW-0732">Signal</keyword>
<gene>
    <name evidence="3" type="ORF">CVLEPA_LOCUS7820</name>
</gene>
<protein>
    <recommendedName>
        <fullName evidence="2">SCP domain-containing protein</fullName>
    </recommendedName>
</protein>
<dbReference type="SMART" id="SM00198">
    <property type="entry name" value="SCP"/>
    <property type="match status" value="1"/>
</dbReference>
<feature type="domain" description="SCP" evidence="2">
    <location>
        <begin position="47"/>
        <end position="197"/>
    </location>
</feature>
<reference evidence="3 4" key="1">
    <citation type="submission" date="2024-02" db="EMBL/GenBank/DDBJ databases">
        <authorList>
            <person name="Daric V."/>
            <person name="Darras S."/>
        </authorList>
    </citation>
    <scope>NUCLEOTIDE SEQUENCE [LARGE SCALE GENOMIC DNA]</scope>
</reference>
<comment type="caution">
    <text evidence="3">The sequence shown here is derived from an EMBL/GenBank/DDBJ whole genome shotgun (WGS) entry which is preliminary data.</text>
</comment>
<proteinExistence type="predicted"/>
<dbReference type="SUPFAM" id="SSF55797">
    <property type="entry name" value="PR-1-like"/>
    <property type="match status" value="1"/>
</dbReference>
<evidence type="ECO:0000256" key="1">
    <source>
        <dbReference type="SAM" id="SignalP"/>
    </source>
</evidence>
<dbReference type="InterPro" id="IPR014044">
    <property type="entry name" value="CAP_dom"/>
</dbReference>
<keyword evidence="4" id="KW-1185">Reference proteome</keyword>
<name>A0ABP0FHM8_CLALP</name>
<evidence type="ECO:0000259" key="2">
    <source>
        <dbReference type="SMART" id="SM00198"/>
    </source>
</evidence>
<dbReference type="InterPro" id="IPR001283">
    <property type="entry name" value="CRISP-related"/>
</dbReference>
<feature type="chain" id="PRO_5047166250" description="SCP domain-containing protein" evidence="1">
    <location>
        <begin position="21"/>
        <end position="263"/>
    </location>
</feature>
<evidence type="ECO:0000313" key="4">
    <source>
        <dbReference type="Proteomes" id="UP001642483"/>
    </source>
</evidence>
<dbReference type="Gene3D" id="3.40.33.10">
    <property type="entry name" value="CAP"/>
    <property type="match status" value="1"/>
</dbReference>
<evidence type="ECO:0000313" key="3">
    <source>
        <dbReference type="EMBL" id="CAK8677827.1"/>
    </source>
</evidence>
<feature type="signal peptide" evidence="1">
    <location>
        <begin position="1"/>
        <end position="20"/>
    </location>
</feature>
<accession>A0ABP0FHM8</accession>
<dbReference type="PANTHER" id="PTHR10334">
    <property type="entry name" value="CYSTEINE-RICH SECRETORY PROTEIN-RELATED"/>
    <property type="match status" value="1"/>
</dbReference>
<dbReference type="InterPro" id="IPR018244">
    <property type="entry name" value="Allrgn_V5/Tpx1_CS"/>
</dbReference>
<dbReference type="PRINTS" id="PR00837">
    <property type="entry name" value="V5TPXLIKE"/>
</dbReference>
<dbReference type="EMBL" id="CAWYQH010000046">
    <property type="protein sequence ID" value="CAK8677827.1"/>
    <property type="molecule type" value="Genomic_DNA"/>
</dbReference>
<dbReference type="PROSITE" id="PS01010">
    <property type="entry name" value="CRISP_2"/>
    <property type="match status" value="1"/>
</dbReference>
<dbReference type="Proteomes" id="UP001642483">
    <property type="component" value="Unassembled WGS sequence"/>
</dbReference>
<dbReference type="InterPro" id="IPR035940">
    <property type="entry name" value="CAP_sf"/>
</dbReference>